<dbReference type="SUPFAM" id="SSF81301">
    <property type="entry name" value="Nucleotidyltransferase"/>
    <property type="match status" value="1"/>
</dbReference>
<gene>
    <name evidence="2" type="ORF">FHX37_4355</name>
</gene>
<dbReference type="EMBL" id="VFQC01000003">
    <property type="protein sequence ID" value="TQN27631.1"/>
    <property type="molecule type" value="Genomic_DNA"/>
</dbReference>
<keyword evidence="3" id="KW-1185">Reference proteome</keyword>
<dbReference type="Gene3D" id="3.30.460.10">
    <property type="entry name" value="Beta Polymerase, domain 2"/>
    <property type="match status" value="1"/>
</dbReference>
<dbReference type="PANTHER" id="PTHR34822">
    <property type="entry name" value="GRPB DOMAIN PROTEIN (AFU_ORTHOLOGUE AFUA_1G01530)"/>
    <property type="match status" value="1"/>
</dbReference>
<accession>A0A543N724</accession>
<dbReference type="Proteomes" id="UP000317422">
    <property type="component" value="Unassembled WGS sequence"/>
</dbReference>
<feature type="region of interest" description="Disordered" evidence="1">
    <location>
        <begin position="1"/>
        <end position="22"/>
    </location>
</feature>
<reference evidence="2 3" key="1">
    <citation type="submission" date="2019-06" db="EMBL/GenBank/DDBJ databases">
        <title>Sequencing the genomes of 1000 actinobacteria strains.</title>
        <authorList>
            <person name="Klenk H.-P."/>
        </authorList>
    </citation>
    <scope>NUCLEOTIDE SEQUENCE [LARGE SCALE GENOMIC DNA]</scope>
    <source>
        <strain evidence="2 3">DSM 45015</strain>
    </source>
</reference>
<dbReference type="RefSeq" id="WP_246062486.1">
    <property type="nucleotide sequence ID" value="NZ_VFQC01000003.1"/>
</dbReference>
<dbReference type="InterPro" id="IPR043519">
    <property type="entry name" value="NT_sf"/>
</dbReference>
<dbReference type="AlphaFoldDB" id="A0A543N724"/>
<name>A0A543N724_9ACTN</name>
<evidence type="ECO:0000313" key="2">
    <source>
        <dbReference type="EMBL" id="TQN27631.1"/>
    </source>
</evidence>
<sequence length="193" mass="21658">MPSSDRTQPLPMRGDDTAAVRDSPALADGRVQLSDYDPKWPYLFGREADRVRGALRARALRIEHVGSTAVPGLSAHPCVDILLLVADATDEDRYRPALEHAGYTLLAREPQRGGRRTFRGPDVNATLYVLTEGAPEAERMLLFRDRLRTDENERAVYDRAKQDLARYDWHSAREYAEAKSDVVEAILARAPDT</sequence>
<dbReference type="PANTHER" id="PTHR34822:SF1">
    <property type="entry name" value="GRPB FAMILY PROTEIN"/>
    <property type="match status" value="1"/>
</dbReference>
<dbReference type="GO" id="GO:0016740">
    <property type="term" value="F:transferase activity"/>
    <property type="evidence" value="ECO:0007669"/>
    <property type="project" value="UniProtKB-KW"/>
</dbReference>
<evidence type="ECO:0000313" key="3">
    <source>
        <dbReference type="Proteomes" id="UP000317422"/>
    </source>
</evidence>
<comment type="caution">
    <text evidence="2">The sequence shown here is derived from an EMBL/GenBank/DDBJ whole genome shotgun (WGS) entry which is preliminary data.</text>
</comment>
<dbReference type="Pfam" id="PF04229">
    <property type="entry name" value="GrpB"/>
    <property type="match status" value="1"/>
</dbReference>
<proteinExistence type="predicted"/>
<organism evidence="2 3">
    <name type="scientific">Haloactinospora alba</name>
    <dbReference type="NCBI Taxonomy" id="405555"/>
    <lineage>
        <taxon>Bacteria</taxon>
        <taxon>Bacillati</taxon>
        <taxon>Actinomycetota</taxon>
        <taxon>Actinomycetes</taxon>
        <taxon>Streptosporangiales</taxon>
        <taxon>Nocardiopsidaceae</taxon>
        <taxon>Haloactinospora</taxon>
    </lineage>
</organism>
<evidence type="ECO:0000256" key="1">
    <source>
        <dbReference type="SAM" id="MobiDB-lite"/>
    </source>
</evidence>
<dbReference type="InterPro" id="IPR007344">
    <property type="entry name" value="GrpB/CoaE"/>
</dbReference>
<keyword evidence="2" id="KW-0808">Transferase</keyword>
<protein>
    <submittedName>
        <fullName evidence="2">GrpB-like predicted nucleotidyltransferase (UPF0157 family)</fullName>
    </submittedName>
</protein>